<evidence type="ECO:0000256" key="1">
    <source>
        <dbReference type="ARBA" id="ARBA00004236"/>
    </source>
</evidence>
<dbReference type="PROSITE" id="PS50885">
    <property type="entry name" value="HAMP"/>
    <property type="match status" value="1"/>
</dbReference>
<dbReference type="InterPro" id="IPR004089">
    <property type="entry name" value="MCPsignal_dom"/>
</dbReference>
<dbReference type="SMART" id="SM00283">
    <property type="entry name" value="MA"/>
    <property type="match status" value="1"/>
</dbReference>
<dbReference type="CDD" id="cd06225">
    <property type="entry name" value="HAMP"/>
    <property type="match status" value="1"/>
</dbReference>
<evidence type="ECO:0000256" key="7">
    <source>
        <dbReference type="SAM" id="Phobius"/>
    </source>
</evidence>
<sequence>MKKIKEKFHIFLTKISLQTRLLVLILSLLLVSVSTVAYISYAKSKETTINLIEQRLTKEVKTIYDMAQNLMLLYVGNEEKFNKKMNQIIKSQDAELAQDGLSGTFFLVNEKGATPFQISKNTKIKFTQSMIDEIRKKENGLFHQNINGEPYTIAFQSVQELKGIYAIAIPQKQYLRENNETAKYIFIVVIISLTITSVIVILLVRNLTKPLSRLREVMRVARNGNLDVHVEANTTTPEITSLVKSFDAMIRQMSALLYKISSTTMDLSKTGSDLQSLSGKVLEENEMLMEAILVVKTGAEQTASSSEDSIQMFQNMKSSIQNIYAHMNDVMTKAQSMNDSAHNGEKSVGNLIQAFDHFGQEFLGVASTVQEVKDHSESIAKIITFIQQISAQTKLLALNAAIEAARAGESGNGFAVVANEVRLLAEQSSNATEEIKRTIEQMEMISSKASSEFSEMLGNFQSHLETASASRKSFDTLMFEIEKVSGMIKNAQNELVGLNHALPKMESSAENFVSVSQQTLASAEQMLEASQRQMNNVRMNHETGEKLKDLSQSLAKHSSEFSYSINN</sequence>
<dbReference type="Gene3D" id="1.10.287.950">
    <property type="entry name" value="Methyl-accepting chemotaxis protein"/>
    <property type="match status" value="1"/>
</dbReference>
<dbReference type="AlphaFoldDB" id="A0A5B8Z6A4"/>
<keyword evidence="3 7" id="KW-0472">Membrane</keyword>
<feature type="domain" description="HAMP" evidence="9">
    <location>
        <begin position="205"/>
        <end position="258"/>
    </location>
</feature>
<gene>
    <name evidence="10" type="ORF">FSZ17_16120</name>
</gene>
<dbReference type="SUPFAM" id="SSF58104">
    <property type="entry name" value="Methyl-accepting chemotaxis protein (MCP) signaling domain"/>
    <property type="match status" value="1"/>
</dbReference>
<dbReference type="InterPro" id="IPR004090">
    <property type="entry name" value="Chemotax_Me-accpt_rcpt"/>
</dbReference>
<dbReference type="PROSITE" id="PS50111">
    <property type="entry name" value="CHEMOTAXIS_TRANSDUC_2"/>
    <property type="match status" value="1"/>
</dbReference>
<evidence type="ECO:0000259" key="9">
    <source>
        <dbReference type="PROSITE" id="PS50885"/>
    </source>
</evidence>
<dbReference type="RefSeq" id="WP_057771582.1">
    <property type="nucleotide sequence ID" value="NZ_CP042593.1"/>
</dbReference>
<dbReference type="OrthoDB" id="2010115at2"/>
<keyword evidence="7" id="KW-1133">Transmembrane helix</keyword>
<evidence type="ECO:0000313" key="11">
    <source>
        <dbReference type="Proteomes" id="UP000321555"/>
    </source>
</evidence>
<dbReference type="KEGG" id="bda:FSZ17_16120"/>
<comment type="subcellular location">
    <subcellularLocation>
        <location evidence="1">Cell membrane</location>
    </subcellularLocation>
</comment>
<dbReference type="SMART" id="SM00304">
    <property type="entry name" value="HAMP"/>
    <property type="match status" value="1"/>
</dbReference>
<dbReference type="STRING" id="1742359.GCA_001439625_02388"/>
<evidence type="ECO:0000256" key="2">
    <source>
        <dbReference type="ARBA" id="ARBA00022475"/>
    </source>
</evidence>
<dbReference type="EMBL" id="CP042593">
    <property type="protein sequence ID" value="QED48652.1"/>
    <property type="molecule type" value="Genomic_DNA"/>
</dbReference>
<evidence type="ECO:0000313" key="10">
    <source>
        <dbReference type="EMBL" id="QED48652.1"/>
    </source>
</evidence>
<keyword evidence="2" id="KW-1003">Cell membrane</keyword>
<feature type="domain" description="Methyl-accepting transducer" evidence="8">
    <location>
        <begin position="277"/>
        <end position="527"/>
    </location>
</feature>
<evidence type="ECO:0000256" key="6">
    <source>
        <dbReference type="PROSITE-ProRule" id="PRU00284"/>
    </source>
</evidence>
<dbReference type="GO" id="GO:0007165">
    <property type="term" value="P:signal transduction"/>
    <property type="evidence" value="ECO:0007669"/>
    <property type="project" value="UniProtKB-KW"/>
</dbReference>
<dbReference type="GO" id="GO:0004888">
    <property type="term" value="F:transmembrane signaling receptor activity"/>
    <property type="evidence" value="ECO:0007669"/>
    <property type="project" value="InterPro"/>
</dbReference>
<dbReference type="InterPro" id="IPR003660">
    <property type="entry name" value="HAMP_dom"/>
</dbReference>
<keyword evidence="4 6" id="KW-0807">Transducer</keyword>
<proteinExistence type="inferred from homology"/>
<dbReference type="GO" id="GO:0006935">
    <property type="term" value="P:chemotaxis"/>
    <property type="evidence" value="ECO:0007669"/>
    <property type="project" value="InterPro"/>
</dbReference>
<evidence type="ECO:0000256" key="3">
    <source>
        <dbReference type="ARBA" id="ARBA00023136"/>
    </source>
</evidence>
<keyword evidence="7" id="KW-0812">Transmembrane</keyword>
<evidence type="ECO:0000256" key="5">
    <source>
        <dbReference type="ARBA" id="ARBA00029447"/>
    </source>
</evidence>
<dbReference type="Pfam" id="PF00015">
    <property type="entry name" value="MCPsignal"/>
    <property type="match status" value="1"/>
</dbReference>
<feature type="transmembrane region" description="Helical" evidence="7">
    <location>
        <begin position="21"/>
        <end position="41"/>
    </location>
</feature>
<feature type="transmembrane region" description="Helical" evidence="7">
    <location>
        <begin position="184"/>
        <end position="204"/>
    </location>
</feature>
<name>A0A5B8Z6A4_CYTDA</name>
<organism evidence="10 11">
    <name type="scientific">Cytobacillus dafuensis</name>
    <name type="common">Bacillus dafuensis</name>
    <dbReference type="NCBI Taxonomy" id="1742359"/>
    <lineage>
        <taxon>Bacteria</taxon>
        <taxon>Bacillati</taxon>
        <taxon>Bacillota</taxon>
        <taxon>Bacilli</taxon>
        <taxon>Bacillales</taxon>
        <taxon>Bacillaceae</taxon>
        <taxon>Cytobacillus</taxon>
    </lineage>
</organism>
<dbReference type="Pfam" id="PF00672">
    <property type="entry name" value="HAMP"/>
    <property type="match status" value="1"/>
</dbReference>
<dbReference type="PANTHER" id="PTHR32089:SF112">
    <property type="entry name" value="LYSOZYME-LIKE PROTEIN-RELATED"/>
    <property type="match status" value="1"/>
</dbReference>
<comment type="similarity">
    <text evidence="5">Belongs to the methyl-accepting chemotaxis (MCP) protein family.</text>
</comment>
<evidence type="ECO:0000256" key="4">
    <source>
        <dbReference type="ARBA" id="ARBA00023224"/>
    </source>
</evidence>
<evidence type="ECO:0000259" key="8">
    <source>
        <dbReference type="PROSITE" id="PS50111"/>
    </source>
</evidence>
<dbReference type="PRINTS" id="PR00260">
    <property type="entry name" value="CHEMTRNSDUCR"/>
</dbReference>
<accession>A0A5B8Z6A4</accession>
<dbReference type="Proteomes" id="UP000321555">
    <property type="component" value="Chromosome"/>
</dbReference>
<reference evidence="11" key="1">
    <citation type="submission" date="2019-08" db="EMBL/GenBank/DDBJ databases">
        <authorList>
            <person name="Zheng X."/>
        </authorList>
    </citation>
    <scope>NUCLEOTIDE SEQUENCE [LARGE SCALE GENOMIC DNA]</scope>
    <source>
        <strain evidence="11">FJAT-25496</strain>
    </source>
</reference>
<dbReference type="GO" id="GO:0005886">
    <property type="term" value="C:plasma membrane"/>
    <property type="evidence" value="ECO:0007669"/>
    <property type="project" value="UniProtKB-SubCell"/>
</dbReference>
<protein>
    <submittedName>
        <fullName evidence="10">Methyl-accepting chemotaxis protein</fullName>
    </submittedName>
</protein>
<keyword evidence="11" id="KW-1185">Reference proteome</keyword>
<dbReference type="Gene3D" id="6.10.340.10">
    <property type="match status" value="1"/>
</dbReference>
<dbReference type="PANTHER" id="PTHR32089">
    <property type="entry name" value="METHYL-ACCEPTING CHEMOTAXIS PROTEIN MCPB"/>
    <property type="match status" value="1"/>
</dbReference>